<gene>
    <name evidence="3" type="ORF">WKI68_07730</name>
</gene>
<evidence type="ECO:0000259" key="2">
    <source>
        <dbReference type="Pfam" id="PF14765"/>
    </source>
</evidence>
<evidence type="ECO:0000313" key="3">
    <source>
        <dbReference type="EMBL" id="MEJ8641395.1"/>
    </source>
</evidence>
<organism evidence="3 4">
    <name type="scientific">Streptomyces caledonius</name>
    <dbReference type="NCBI Taxonomy" id="3134107"/>
    <lineage>
        <taxon>Bacteria</taxon>
        <taxon>Bacillati</taxon>
        <taxon>Actinomycetota</taxon>
        <taxon>Actinomycetes</taxon>
        <taxon>Kitasatosporales</taxon>
        <taxon>Streptomycetaceae</taxon>
        <taxon>Streptomyces</taxon>
    </lineage>
</organism>
<dbReference type="EMBL" id="JBBKAM010000002">
    <property type="protein sequence ID" value="MEJ8641395.1"/>
    <property type="molecule type" value="Genomic_DNA"/>
</dbReference>
<keyword evidence="4" id="KW-1185">Reference proteome</keyword>
<protein>
    <submittedName>
        <fullName evidence="3">Polyketide synthase dehydratase domain-containing protein</fullName>
    </submittedName>
</protein>
<feature type="domain" description="Polyketide synthase dehydratase" evidence="2">
    <location>
        <begin position="34"/>
        <end position="121"/>
    </location>
</feature>
<feature type="region of interest" description="Disordered" evidence="1">
    <location>
        <begin position="134"/>
        <end position="158"/>
    </location>
</feature>
<evidence type="ECO:0000256" key="1">
    <source>
        <dbReference type="SAM" id="MobiDB-lite"/>
    </source>
</evidence>
<dbReference type="InterPro" id="IPR029069">
    <property type="entry name" value="HotDog_dom_sf"/>
</dbReference>
<evidence type="ECO:0000313" key="4">
    <source>
        <dbReference type="Proteomes" id="UP001382904"/>
    </source>
</evidence>
<dbReference type="SUPFAM" id="SSF54637">
    <property type="entry name" value="Thioesterase/thiol ester dehydrase-isomerase"/>
    <property type="match status" value="1"/>
</dbReference>
<dbReference type="InterPro" id="IPR049551">
    <property type="entry name" value="PKS_DH_C"/>
</dbReference>
<dbReference type="Pfam" id="PF14765">
    <property type="entry name" value="PS-DH"/>
    <property type="match status" value="1"/>
</dbReference>
<dbReference type="Gene3D" id="3.10.129.110">
    <property type="entry name" value="Polyketide synthase dehydratase"/>
    <property type="match status" value="1"/>
</dbReference>
<proteinExistence type="predicted"/>
<name>A0ABU8U0I8_9ACTN</name>
<dbReference type="Proteomes" id="UP001382904">
    <property type="component" value="Unassembled WGS sequence"/>
</dbReference>
<comment type="caution">
    <text evidence="3">The sequence shown here is derived from an EMBL/GenBank/DDBJ whole genome shotgun (WGS) entry which is preliminary data.</text>
</comment>
<dbReference type="InterPro" id="IPR042104">
    <property type="entry name" value="PKS_dehydratase_sf"/>
</dbReference>
<feature type="compositionally biased region" description="Low complexity" evidence="1">
    <location>
        <begin position="134"/>
        <end position="150"/>
    </location>
</feature>
<reference evidence="3 4" key="1">
    <citation type="submission" date="2024-03" db="EMBL/GenBank/DDBJ databases">
        <title>Novel Streptomyces species of biotechnological and ecological value are a feature of Machair soil.</title>
        <authorList>
            <person name="Prole J.R."/>
            <person name="Goodfellow M."/>
            <person name="Allenby N."/>
            <person name="Ward A.C."/>
        </authorList>
    </citation>
    <scope>NUCLEOTIDE SEQUENCE [LARGE SCALE GENOMIC DNA]</scope>
    <source>
        <strain evidence="3 4">MS1.HAVA.3</strain>
    </source>
</reference>
<accession>A0ABU8U0I8</accession>
<sequence length="158" mass="17513">MDVPRAAFRRVHEVRTVGSDGIHGVLRALPDPGALLDAAGQLFGHWMQLRLPVDRLVFPATVDRIRFCGPTPAPHDLVTVTARIREVHDVTVRGDLELRRATGEVWARIEGWTYRRFGADERVWPMKFTRRSAASASPGPRAGAWPGAAGPIPPPRSW</sequence>